<name>A0A0H5M092_YERIN</name>
<evidence type="ECO:0000259" key="1">
    <source>
        <dbReference type="Pfam" id="PF15648"/>
    </source>
</evidence>
<dbReference type="EMBL" id="CWJI01000018">
    <property type="protein sequence ID" value="CRY56879.1"/>
    <property type="molecule type" value="Genomic_DNA"/>
</dbReference>
<reference evidence="3" key="1">
    <citation type="submission" date="2015-03" db="EMBL/GenBank/DDBJ databases">
        <authorList>
            <consortium name="Pathogen Informatics"/>
        </authorList>
    </citation>
    <scope>NUCLEOTIDE SEQUENCE [LARGE SCALE GENOMIC DNA]</scope>
    <source>
        <strain evidence="3">R148</strain>
    </source>
</reference>
<dbReference type="InterPro" id="IPR028904">
    <property type="entry name" value="Tox-REase-5_dom"/>
</dbReference>
<evidence type="ECO:0000313" key="2">
    <source>
        <dbReference type="EMBL" id="CRY56879.1"/>
    </source>
</evidence>
<dbReference type="AlphaFoldDB" id="A0A0H5M092"/>
<proteinExistence type="predicted"/>
<gene>
    <name evidence="2" type="ORF">ERS008476_03926</name>
</gene>
<dbReference type="Pfam" id="PF15648">
    <property type="entry name" value="Tox-REase-5"/>
    <property type="match status" value="1"/>
</dbReference>
<organism evidence="2 3">
    <name type="scientific">Yersinia intermedia</name>
    <dbReference type="NCBI Taxonomy" id="631"/>
    <lineage>
        <taxon>Bacteria</taxon>
        <taxon>Pseudomonadati</taxon>
        <taxon>Pseudomonadota</taxon>
        <taxon>Gammaproteobacteria</taxon>
        <taxon>Enterobacterales</taxon>
        <taxon>Yersiniaceae</taxon>
        <taxon>Yersinia</taxon>
    </lineage>
</organism>
<accession>A0A0H5M092</accession>
<dbReference type="Proteomes" id="UP000043316">
    <property type="component" value="Unassembled WGS sequence"/>
</dbReference>
<sequence length="256" mass="28536">MAFIGIGTGVATGSAGAAGGAIGSPTYPISGSDGGWDDYGMSDPTYGGAWSNSKGGFDYQGKAYDPALHEPIAVSAETHGDFWEDDMDHSETVSYEGADTKTRAQANTGAQAKTDEKTCKNCPPEGKVLPMVRRCSRWSIITISYQTRICGTFYNSETQQIQEFKYCGVSFDGWKDKLCQFWEAKARYDQFFISSRQKKSWWQGDRSAINQASRHQAVTTVNQPLKVIWIFMQPISYAYFQRMFSGMKDIIVRYQP</sequence>
<evidence type="ECO:0000313" key="3">
    <source>
        <dbReference type="Proteomes" id="UP000043316"/>
    </source>
</evidence>
<dbReference type="RefSeq" id="WP_053010315.1">
    <property type="nucleotide sequence ID" value="NZ_CWJI01000018.1"/>
</dbReference>
<feature type="domain" description="Tox-REase-5" evidence="1">
    <location>
        <begin position="142"/>
        <end position="234"/>
    </location>
</feature>
<protein>
    <recommendedName>
        <fullName evidence="1">Tox-REase-5 domain-containing protein</fullName>
    </recommendedName>
</protein>